<dbReference type="SMART" id="SM00360">
    <property type="entry name" value="RRM"/>
    <property type="match status" value="2"/>
</dbReference>
<evidence type="ECO:0000256" key="1">
    <source>
        <dbReference type="ARBA" id="ARBA00004123"/>
    </source>
</evidence>
<dbReference type="InterPro" id="IPR003107">
    <property type="entry name" value="HAT"/>
</dbReference>
<dbReference type="InterPro" id="IPR000504">
    <property type="entry name" value="RRM_dom"/>
</dbReference>
<dbReference type="Gene3D" id="3.30.70.330">
    <property type="match status" value="2"/>
</dbReference>
<evidence type="ECO:0000256" key="6">
    <source>
        <dbReference type="PROSITE-ProRule" id="PRU00176"/>
    </source>
</evidence>
<evidence type="ECO:0000256" key="5">
    <source>
        <dbReference type="ARBA" id="ARBA00023242"/>
    </source>
</evidence>
<dbReference type="GO" id="GO:0008380">
    <property type="term" value="P:RNA splicing"/>
    <property type="evidence" value="ECO:0007669"/>
    <property type="project" value="UniProtKB-KW"/>
</dbReference>
<dbReference type="Pfam" id="PF05843">
    <property type="entry name" value="Suf"/>
    <property type="match status" value="1"/>
</dbReference>
<comment type="caution">
    <text evidence="9">The sequence shown here is derived from an EMBL/GenBank/DDBJ whole genome shotgun (WGS) entry which is preliminary data.</text>
</comment>
<dbReference type="SUPFAM" id="SSF48452">
    <property type="entry name" value="TPR-like"/>
    <property type="match status" value="1"/>
</dbReference>
<keyword evidence="2" id="KW-0507">mRNA processing</keyword>
<dbReference type="InterPro" id="IPR035979">
    <property type="entry name" value="RBD_domain_sf"/>
</dbReference>
<evidence type="ECO:0000256" key="2">
    <source>
        <dbReference type="ARBA" id="ARBA00022664"/>
    </source>
</evidence>
<dbReference type="GO" id="GO:0006397">
    <property type="term" value="P:mRNA processing"/>
    <property type="evidence" value="ECO:0007669"/>
    <property type="project" value="UniProtKB-KW"/>
</dbReference>
<dbReference type="AlphaFoldDB" id="A0A9P5VLG9"/>
<dbReference type="PROSITE" id="PS50102">
    <property type="entry name" value="RRM"/>
    <property type="match status" value="2"/>
</dbReference>
<reference evidence="9" key="1">
    <citation type="journal article" date="2020" name="Fungal Divers.">
        <title>Resolving the Mortierellaceae phylogeny through synthesis of multi-gene phylogenetics and phylogenomics.</title>
        <authorList>
            <person name="Vandepol N."/>
            <person name="Liber J."/>
            <person name="Desiro A."/>
            <person name="Na H."/>
            <person name="Kennedy M."/>
            <person name="Barry K."/>
            <person name="Grigoriev I.V."/>
            <person name="Miller A.N."/>
            <person name="O'Donnell K."/>
            <person name="Stajich J.E."/>
            <person name="Bonito G."/>
        </authorList>
    </citation>
    <scope>NUCLEOTIDE SEQUENCE</scope>
    <source>
        <strain evidence="9">NVP1</strain>
    </source>
</reference>
<dbReference type="InterPro" id="IPR008847">
    <property type="entry name" value="Suf"/>
</dbReference>
<feature type="domain" description="RRM" evidence="8">
    <location>
        <begin position="687"/>
        <end position="763"/>
    </location>
</feature>
<keyword evidence="4" id="KW-0508">mRNA splicing</keyword>
<keyword evidence="5" id="KW-0539">Nucleus</keyword>
<comment type="subcellular location">
    <subcellularLocation>
        <location evidence="1">Nucleus</location>
    </subcellularLocation>
</comment>
<feature type="region of interest" description="Disordered" evidence="7">
    <location>
        <begin position="567"/>
        <end position="616"/>
    </location>
</feature>
<evidence type="ECO:0000313" key="9">
    <source>
        <dbReference type="EMBL" id="KAF9330829.1"/>
    </source>
</evidence>
<evidence type="ECO:0000256" key="7">
    <source>
        <dbReference type="SAM" id="MobiDB-lite"/>
    </source>
</evidence>
<dbReference type="Pfam" id="PF00076">
    <property type="entry name" value="RRM_1"/>
    <property type="match status" value="2"/>
</dbReference>
<dbReference type="SMART" id="SM00386">
    <property type="entry name" value="HAT"/>
    <property type="match status" value="6"/>
</dbReference>
<feature type="compositionally biased region" description="Basic and acidic residues" evidence="7">
    <location>
        <begin position="810"/>
        <end position="833"/>
    </location>
</feature>
<organism evidence="9 10">
    <name type="scientific">Podila minutissima</name>
    <dbReference type="NCBI Taxonomy" id="64525"/>
    <lineage>
        <taxon>Eukaryota</taxon>
        <taxon>Fungi</taxon>
        <taxon>Fungi incertae sedis</taxon>
        <taxon>Mucoromycota</taxon>
        <taxon>Mortierellomycotina</taxon>
        <taxon>Mortierellomycetes</taxon>
        <taxon>Mortierellales</taxon>
        <taxon>Mortierellaceae</taxon>
        <taxon>Podila</taxon>
    </lineage>
</organism>
<feature type="region of interest" description="Disordered" evidence="7">
    <location>
        <begin position="769"/>
        <end position="855"/>
    </location>
</feature>
<keyword evidence="6" id="KW-0694">RNA-binding</keyword>
<dbReference type="InterPro" id="IPR012677">
    <property type="entry name" value="Nucleotide-bd_a/b_plait_sf"/>
</dbReference>
<accession>A0A9P5VLG9</accession>
<name>A0A9P5VLG9_9FUNG</name>
<dbReference type="PANTHER" id="PTHR17204:SF25">
    <property type="entry name" value="RRM DOMAIN-CONTAINING PROTEIN"/>
    <property type="match status" value="1"/>
</dbReference>
<feature type="compositionally biased region" description="Low complexity" evidence="7">
    <location>
        <begin position="782"/>
        <end position="800"/>
    </location>
</feature>
<evidence type="ECO:0000256" key="3">
    <source>
        <dbReference type="ARBA" id="ARBA00022737"/>
    </source>
</evidence>
<dbReference type="GO" id="GO:0005634">
    <property type="term" value="C:nucleus"/>
    <property type="evidence" value="ECO:0007669"/>
    <property type="project" value="UniProtKB-SubCell"/>
</dbReference>
<dbReference type="InterPro" id="IPR011990">
    <property type="entry name" value="TPR-like_helical_dom_sf"/>
</dbReference>
<evidence type="ECO:0000256" key="4">
    <source>
        <dbReference type="ARBA" id="ARBA00023187"/>
    </source>
</evidence>
<evidence type="ECO:0000259" key="8">
    <source>
        <dbReference type="PROSITE" id="PS50102"/>
    </source>
</evidence>
<sequence length="936" mass="104478">MDNLSDSDGEDNHMGGVENAASQELLTNIEVLKASLQTNPNQYEVHMQLIALLKSAAMFEELRAAREAMSAVFPLSEELWLQWLNDESNMATSEDEKENVLNLYERATTDYLSIAIWKSYTEYAVQEYFEAAEHGDDESVLTKDKVTAIFQKANTFTGHHIAQSHIIWNAWAEFETQILDAQESPSSEDDIKRIKSMYEQRLVVAHAEIDNTVSSYISFVTGHSGEDFEKAMAECSALAAHAREMLSERESLELELTSTANSLETFLKYLTFELKPKKKRFPYARTLFERALAVHCLVPTLWIDYTTLVLSMFHHKKKDIDLRPTEIISIGARATRNCPWIGDLWESHMLLLESYVRPEEQVNDVVVKALADPNLAANPQELSKVVLAHCAYKYRKITKNEDGYNLIRQALEHAVAVIDAAGGDPACNVQRYWIELEAFKFGNLTKARHLWSDVIVKQKTMADSWIAMAEMDKRLTNIKEARHTYKRACDQAKHLDWPEKLFDSWITFERENSGDFEYREALIRTREAMKSVEVLRAQYGQTYAEVVSVAAEIAPVVPVAAEIAPMAPEPEAPETNNKRKSSTEESDQTFKVPKVEEKEAESPEPQPTISPKDDYGNVIRLNVPVRMGRRQGFGYVQYPTAEEAQAAVDGLDGRDVGERRGLVVKISDTTKAARHYTDPPLPHESRHELRLSGISDDIQEADIMKLMSLYGTPASVYIHRGSDEIKEPWANIKFDVEDEARAALALNGTEYYGKTLSVKRRSFVRLETEKGVGRRERRRFAARQGARAQGSCSTSSEGSSAVPTEAPAVDEPKVEKKIEGEKIQEVKSGEEPSKVAPKAPSSLTSMTPRSMAPRVLGKVMPRTGYKGLKAFKPASTAAAGATSSIGSQSSSSSGSVGEASKEAEGGKGEASSAPKPRSNSDFRAMLLSGQLKRQIQ</sequence>
<keyword evidence="10" id="KW-1185">Reference proteome</keyword>
<feature type="domain" description="RRM" evidence="8">
    <location>
        <begin position="588"/>
        <end position="669"/>
    </location>
</feature>
<gene>
    <name evidence="9" type="primary">SART3</name>
    <name evidence="9" type="ORF">BG006_006236</name>
</gene>
<dbReference type="SUPFAM" id="SSF54928">
    <property type="entry name" value="RNA-binding domain, RBD"/>
    <property type="match status" value="2"/>
</dbReference>
<feature type="compositionally biased region" description="Low complexity" evidence="7">
    <location>
        <begin position="874"/>
        <end position="898"/>
    </location>
</feature>
<protein>
    <submittedName>
        <fullName evidence="9">Squamous cell carcinoma antigen recognized by T-cells 3</fullName>
    </submittedName>
</protein>
<dbReference type="Gene3D" id="1.25.40.10">
    <property type="entry name" value="Tetratricopeptide repeat domain"/>
    <property type="match status" value="2"/>
</dbReference>
<keyword evidence="3" id="KW-0677">Repeat</keyword>
<proteinExistence type="predicted"/>
<dbReference type="Proteomes" id="UP000696485">
    <property type="component" value="Unassembled WGS sequence"/>
</dbReference>
<dbReference type="CDD" id="cd00590">
    <property type="entry name" value="RRM_SF"/>
    <property type="match status" value="1"/>
</dbReference>
<dbReference type="EMBL" id="JAAAUY010000367">
    <property type="protein sequence ID" value="KAF9330829.1"/>
    <property type="molecule type" value="Genomic_DNA"/>
</dbReference>
<dbReference type="PANTHER" id="PTHR17204">
    <property type="entry name" value="PRE-MRNA PROCESSING PROTEIN PRP39-RELATED"/>
    <property type="match status" value="1"/>
</dbReference>
<dbReference type="GO" id="GO:0003723">
    <property type="term" value="F:RNA binding"/>
    <property type="evidence" value="ECO:0007669"/>
    <property type="project" value="UniProtKB-UniRule"/>
</dbReference>
<evidence type="ECO:0000313" key="10">
    <source>
        <dbReference type="Proteomes" id="UP000696485"/>
    </source>
</evidence>
<feature type="region of interest" description="Disordered" evidence="7">
    <location>
        <begin position="874"/>
        <end position="936"/>
    </location>
</feature>